<evidence type="ECO:0000313" key="3">
    <source>
        <dbReference type="EMBL" id="ORL67706.1"/>
    </source>
</evidence>
<dbReference type="PANTHER" id="PTHR39555:SF1">
    <property type="entry name" value="TYPE IV PILUS INNER MEMBRANE COMPONENT PILO"/>
    <property type="match status" value="1"/>
</dbReference>
<dbReference type="Gene3D" id="3.30.70.60">
    <property type="match status" value="1"/>
</dbReference>
<dbReference type="RefSeq" id="WP_084853839.1">
    <property type="nucleotide sequence ID" value="NZ_NBWC01000002.1"/>
</dbReference>
<keyword evidence="2" id="KW-0472">Membrane</keyword>
<protein>
    <recommendedName>
        <fullName evidence="5">Type IV pili biogenesis protein</fullName>
    </recommendedName>
</protein>
<keyword evidence="2" id="KW-1133">Transmembrane helix</keyword>
<dbReference type="InterPro" id="IPR007446">
    <property type="entry name" value="PilP"/>
</dbReference>
<dbReference type="Gene3D" id="2.30.30.830">
    <property type="match status" value="1"/>
</dbReference>
<dbReference type="Proteomes" id="UP000193675">
    <property type="component" value="Unassembled WGS sequence"/>
</dbReference>
<dbReference type="GO" id="GO:0043683">
    <property type="term" value="P:type IV pilus assembly"/>
    <property type="evidence" value="ECO:0007669"/>
    <property type="project" value="InterPro"/>
</dbReference>
<organism evidence="3 4">
    <name type="scientific">Pseudomonas putida</name>
    <name type="common">Arthrobacter siderocapsulatus</name>
    <dbReference type="NCBI Taxonomy" id="303"/>
    <lineage>
        <taxon>Bacteria</taxon>
        <taxon>Pseudomonadati</taxon>
        <taxon>Pseudomonadota</taxon>
        <taxon>Gammaproteobacteria</taxon>
        <taxon>Pseudomonadales</taxon>
        <taxon>Pseudomonadaceae</taxon>
        <taxon>Pseudomonas</taxon>
    </lineage>
</organism>
<evidence type="ECO:0000313" key="4">
    <source>
        <dbReference type="Proteomes" id="UP000193675"/>
    </source>
</evidence>
<dbReference type="PANTHER" id="PTHR39555">
    <property type="entry name" value="FIMBRIAL ASSEMBLY PROTEIN PILO-LIKE PROTEIN-RELATED"/>
    <property type="match status" value="1"/>
</dbReference>
<reference evidence="3 4" key="1">
    <citation type="submission" date="2017-04" db="EMBL/GenBank/DDBJ databases">
        <title>Presence of VIM-2 positive Pseudomonas species in chickens and their surrounding environment.</title>
        <authorList>
            <person name="Zhang R."/>
        </authorList>
    </citation>
    <scope>NUCLEOTIDE SEQUENCE [LARGE SCALE GENOMIC DNA]</scope>
    <source>
        <strain evidence="3 4">DZ-C18</strain>
    </source>
</reference>
<accession>A0A1X1A726</accession>
<name>A0A1X1A726_PSEPU</name>
<proteinExistence type="predicted"/>
<evidence type="ECO:0000256" key="2">
    <source>
        <dbReference type="SAM" id="Phobius"/>
    </source>
</evidence>
<gene>
    <name evidence="3" type="ORF">B7H17_01210</name>
</gene>
<dbReference type="EMBL" id="NBWC01000002">
    <property type="protein sequence ID" value="ORL67706.1"/>
    <property type="molecule type" value="Genomic_DNA"/>
</dbReference>
<evidence type="ECO:0000256" key="1">
    <source>
        <dbReference type="SAM" id="MobiDB-lite"/>
    </source>
</evidence>
<dbReference type="InterPro" id="IPR007445">
    <property type="entry name" value="PilO"/>
</dbReference>
<dbReference type="OrthoDB" id="7032139at2"/>
<comment type="caution">
    <text evidence="3">The sequence shown here is derived from an EMBL/GenBank/DDBJ whole genome shotgun (WGS) entry which is preliminary data.</text>
</comment>
<dbReference type="Pfam" id="PF04350">
    <property type="entry name" value="PilO"/>
    <property type="match status" value="1"/>
</dbReference>
<keyword evidence="2" id="KW-0812">Transmembrane</keyword>
<dbReference type="GO" id="GO:0043107">
    <property type="term" value="P:type IV pilus-dependent motility"/>
    <property type="evidence" value="ECO:0007669"/>
    <property type="project" value="InterPro"/>
</dbReference>
<dbReference type="InterPro" id="IPR014717">
    <property type="entry name" value="Transl_elong_EF1B/ribsomal_bS6"/>
</dbReference>
<evidence type="ECO:0008006" key="5">
    <source>
        <dbReference type="Google" id="ProtNLM"/>
    </source>
</evidence>
<feature type="region of interest" description="Disordered" evidence="1">
    <location>
        <begin position="312"/>
        <end position="338"/>
    </location>
</feature>
<feature type="transmembrane region" description="Helical" evidence="2">
    <location>
        <begin position="18"/>
        <end position="39"/>
    </location>
</feature>
<sequence length="338" mass="36856">MKGLGAAQWSEWVGRSRVVMVVAPGLLMLAVFLLGWLLFLRESHRALQHGETSADDLRLVHERKAQAARQLQPATEALADLQRQLLDARWRLSAGEDMSDLLDGLASSGHALGLVFEQLDVLPEGAGLGYRVVPLEIQVIGTYPALRSWLQAWLDQVRLLRPTRLELTGVQGRPGVRRLSLQVESYHPAEALAAPASLAYEPARSVAQPASVDLFAPWSMQKPPRGLAGVALAQVEMVGSLSRNGRNQALLQAAGRLYRVGEGDRLGRDQGIVVAVSDQQVEVRERVFVAGAWHERTAYLRLRKQVGNEVMDERERAGEMDAGDTPDGPGQHGAGQSG</sequence>
<dbReference type="AlphaFoldDB" id="A0A1X1A726"/>
<dbReference type="Pfam" id="PF04351">
    <property type="entry name" value="PilP"/>
    <property type="match status" value="1"/>
</dbReference>